<feature type="domain" description="DDE-1" evidence="1">
    <location>
        <begin position="9"/>
        <end position="77"/>
    </location>
</feature>
<protein>
    <submittedName>
        <fullName evidence="2">Jerky protein homolog-like</fullName>
    </submittedName>
</protein>
<dbReference type="GO" id="GO:0003676">
    <property type="term" value="F:nucleic acid binding"/>
    <property type="evidence" value="ECO:0007669"/>
    <property type="project" value="InterPro"/>
</dbReference>
<evidence type="ECO:0000259" key="1">
    <source>
        <dbReference type="Pfam" id="PF03184"/>
    </source>
</evidence>
<dbReference type="EMBL" id="BMAO01029385">
    <property type="protein sequence ID" value="GFR31303.1"/>
    <property type="molecule type" value="Genomic_DNA"/>
</dbReference>
<gene>
    <name evidence="2" type="primary">WH47_11897</name>
    <name evidence="2" type="ORF">TNCT_211141</name>
</gene>
<keyword evidence="3" id="KW-1185">Reference proteome</keyword>
<reference evidence="2" key="1">
    <citation type="submission" date="2020-07" db="EMBL/GenBank/DDBJ databases">
        <title>Multicomponent nature underlies the extraordinary mechanical properties of spider dragline silk.</title>
        <authorList>
            <person name="Kono N."/>
            <person name="Nakamura H."/>
            <person name="Mori M."/>
            <person name="Yoshida Y."/>
            <person name="Ohtoshi R."/>
            <person name="Malay A.D."/>
            <person name="Moran D.A.P."/>
            <person name="Tomita M."/>
            <person name="Numata K."/>
            <person name="Arakawa K."/>
        </authorList>
    </citation>
    <scope>NUCLEOTIDE SEQUENCE</scope>
</reference>
<dbReference type="Proteomes" id="UP000887116">
    <property type="component" value="Unassembled WGS sequence"/>
</dbReference>
<dbReference type="Pfam" id="PF03184">
    <property type="entry name" value="DDE_1"/>
    <property type="match status" value="1"/>
</dbReference>
<evidence type="ECO:0000313" key="3">
    <source>
        <dbReference type="Proteomes" id="UP000887116"/>
    </source>
</evidence>
<evidence type="ECO:0000313" key="2">
    <source>
        <dbReference type="EMBL" id="GFR31303.1"/>
    </source>
</evidence>
<comment type="caution">
    <text evidence="2">The sequence shown here is derived from an EMBL/GenBank/DDBJ whole genome shotgun (WGS) entry which is preliminary data.</text>
</comment>
<dbReference type="AlphaFoldDB" id="A0A8X6HWX6"/>
<sequence>MEVLYLAVENDVILFFLPSHITQHLQSLDHSFFKPLKIYCRQVLNSLIHNKLNRKVSRLQFESCLNAAWSKAVTVGNGTSGFSTTGIYPSNPQAVPQYAFALSDGSSNDTALASTSGACNMSTPEVASTSRASGSRLSPSVAFTNIEHGILLSRSN</sequence>
<dbReference type="OrthoDB" id="6779830at2759"/>
<proteinExistence type="predicted"/>
<organism evidence="2 3">
    <name type="scientific">Trichonephila clavata</name>
    <name type="common">Joro spider</name>
    <name type="synonym">Nephila clavata</name>
    <dbReference type="NCBI Taxonomy" id="2740835"/>
    <lineage>
        <taxon>Eukaryota</taxon>
        <taxon>Metazoa</taxon>
        <taxon>Ecdysozoa</taxon>
        <taxon>Arthropoda</taxon>
        <taxon>Chelicerata</taxon>
        <taxon>Arachnida</taxon>
        <taxon>Araneae</taxon>
        <taxon>Araneomorphae</taxon>
        <taxon>Entelegynae</taxon>
        <taxon>Araneoidea</taxon>
        <taxon>Nephilidae</taxon>
        <taxon>Trichonephila</taxon>
    </lineage>
</organism>
<accession>A0A8X6HWX6</accession>
<dbReference type="InterPro" id="IPR004875">
    <property type="entry name" value="DDE_SF_endonuclease_dom"/>
</dbReference>
<name>A0A8X6HWX6_TRICU</name>